<dbReference type="AlphaFoldDB" id="A0A1M7CLS5"/>
<evidence type="ECO:0000313" key="3">
    <source>
        <dbReference type="Proteomes" id="UP000184420"/>
    </source>
</evidence>
<dbReference type="Proteomes" id="UP000184420">
    <property type="component" value="Unassembled WGS sequence"/>
</dbReference>
<protein>
    <submittedName>
        <fullName evidence="2">Uncharacterized protein</fullName>
    </submittedName>
</protein>
<feature type="region of interest" description="Disordered" evidence="1">
    <location>
        <begin position="28"/>
        <end position="88"/>
    </location>
</feature>
<accession>A0A1M7CLS5</accession>
<proteinExistence type="predicted"/>
<dbReference type="EMBL" id="FRBL01000004">
    <property type="protein sequence ID" value="SHL68157.1"/>
    <property type="molecule type" value="Genomic_DNA"/>
</dbReference>
<evidence type="ECO:0000256" key="1">
    <source>
        <dbReference type="SAM" id="MobiDB-lite"/>
    </source>
</evidence>
<gene>
    <name evidence="2" type="ORF">SAMN05444266_104383</name>
</gene>
<name>A0A1M7CLS5_9BACT</name>
<dbReference type="RefSeq" id="WP_073081099.1">
    <property type="nucleotide sequence ID" value="NZ_FRBL01000004.1"/>
</dbReference>
<sequence length="254" mass="26479">MAAVLNQMPVPDMADSIWAAISAQLDVVEEPGDGTNENPEVEGIEKEGEGNDPEIPATPGETDLTKDSNGSVTADNTKTDLPAAPDKNESACNSKIVRIFGKISTGGWISIASAAAAAVASTVMYNVNIRPVTPLPKAPAGPVHQKTVIAPTPDSMIISPDIIFTLPPIQMPVQFDPPPPQPDSISIAPMKIDSAELLQVPGVPDQPASPVTEPSVPPMPTTPASTTKKVKGIKGITEDDYRIGVKKDSTAANH</sequence>
<feature type="compositionally biased region" description="Polar residues" evidence="1">
    <location>
        <begin position="67"/>
        <end position="76"/>
    </location>
</feature>
<reference evidence="2 3" key="1">
    <citation type="submission" date="2016-11" db="EMBL/GenBank/DDBJ databases">
        <authorList>
            <person name="Jaros S."/>
            <person name="Januszkiewicz K."/>
            <person name="Wedrychowicz H."/>
        </authorList>
    </citation>
    <scope>NUCLEOTIDE SEQUENCE [LARGE SCALE GENOMIC DNA]</scope>
    <source>
        <strain evidence="2 3">DSM 27406</strain>
    </source>
</reference>
<dbReference type="STRING" id="1419482.SAMN05444266_104383"/>
<dbReference type="OrthoDB" id="670215at2"/>
<organism evidence="2 3">
    <name type="scientific">Chitinophaga jiangningensis</name>
    <dbReference type="NCBI Taxonomy" id="1419482"/>
    <lineage>
        <taxon>Bacteria</taxon>
        <taxon>Pseudomonadati</taxon>
        <taxon>Bacteroidota</taxon>
        <taxon>Chitinophagia</taxon>
        <taxon>Chitinophagales</taxon>
        <taxon>Chitinophagaceae</taxon>
        <taxon>Chitinophaga</taxon>
    </lineage>
</organism>
<keyword evidence="3" id="KW-1185">Reference proteome</keyword>
<evidence type="ECO:0000313" key="2">
    <source>
        <dbReference type="EMBL" id="SHL68157.1"/>
    </source>
</evidence>
<feature type="region of interest" description="Disordered" evidence="1">
    <location>
        <begin position="202"/>
        <end position="233"/>
    </location>
</feature>